<dbReference type="GO" id="GO:0009245">
    <property type="term" value="P:lipid A biosynthetic process"/>
    <property type="evidence" value="ECO:0007669"/>
    <property type="project" value="UniProtKB-UniRule"/>
</dbReference>
<proteinExistence type="inferred from homology"/>
<keyword evidence="3 8" id="KW-0444">Lipid biosynthesis</keyword>
<keyword evidence="4 8" id="KW-0441">Lipid A biosynthesis</keyword>
<comment type="function">
    <text evidence="7 8">Involved in unsaturated fatty acids biosynthesis. Catalyzes the dehydration of short chain beta-hydroxyacyl-ACPs and long chain saturated and unsaturated beta-hydroxyacyl-ACPs.</text>
</comment>
<evidence type="ECO:0000256" key="4">
    <source>
        <dbReference type="ARBA" id="ARBA00022556"/>
    </source>
</evidence>
<dbReference type="SUPFAM" id="SSF54637">
    <property type="entry name" value="Thioesterase/thiol ester dehydrase-isomerase"/>
    <property type="match status" value="1"/>
</dbReference>
<dbReference type="PANTHER" id="PTHR30272:SF1">
    <property type="entry name" value="3-HYDROXYACYL-[ACYL-CARRIER-PROTEIN] DEHYDRATASE"/>
    <property type="match status" value="1"/>
</dbReference>
<accession>A0A7C3J599</accession>
<keyword evidence="5 8" id="KW-0443">Lipid metabolism</keyword>
<keyword evidence="2 8" id="KW-0963">Cytoplasm</keyword>
<evidence type="ECO:0000256" key="6">
    <source>
        <dbReference type="ARBA" id="ARBA00023239"/>
    </source>
</evidence>
<evidence type="ECO:0000313" key="9">
    <source>
        <dbReference type="EMBL" id="HFK23111.1"/>
    </source>
</evidence>
<dbReference type="Gene3D" id="3.10.129.10">
    <property type="entry name" value="Hotdog Thioesterase"/>
    <property type="match status" value="1"/>
</dbReference>
<dbReference type="GO" id="GO:0019171">
    <property type="term" value="F:(3R)-hydroxyacyl-[acyl-carrier-protein] dehydratase activity"/>
    <property type="evidence" value="ECO:0007669"/>
    <property type="project" value="UniProtKB-EC"/>
</dbReference>
<dbReference type="EMBL" id="DSTT01000001">
    <property type="protein sequence ID" value="HFK23111.1"/>
    <property type="molecule type" value="Genomic_DNA"/>
</dbReference>
<evidence type="ECO:0000256" key="3">
    <source>
        <dbReference type="ARBA" id="ARBA00022516"/>
    </source>
</evidence>
<dbReference type="HAMAP" id="MF_00406">
    <property type="entry name" value="FabZ"/>
    <property type="match status" value="1"/>
</dbReference>
<protein>
    <recommendedName>
        <fullName evidence="8">3-hydroxyacyl-[acyl-carrier-protein] dehydratase FabZ</fullName>
        <ecNumber evidence="8">4.2.1.59</ecNumber>
    </recommendedName>
    <alternativeName>
        <fullName evidence="8">(3R)-hydroxymyristoyl-[acyl-carrier-protein] dehydratase</fullName>
        <shortName evidence="8">(3R)-hydroxymyristoyl-ACP dehydrase</shortName>
    </alternativeName>
    <alternativeName>
        <fullName evidence="8">Beta-hydroxyacyl-ACP dehydratase</fullName>
    </alternativeName>
</protein>
<gene>
    <name evidence="8 9" type="primary">fabZ</name>
    <name evidence="9" type="ORF">ENS15_00440</name>
</gene>
<comment type="subcellular location">
    <subcellularLocation>
        <location evidence="1 8">Cytoplasm</location>
    </subcellularLocation>
</comment>
<keyword evidence="6 8" id="KW-0456">Lyase</keyword>
<evidence type="ECO:0000256" key="7">
    <source>
        <dbReference type="ARBA" id="ARBA00025049"/>
    </source>
</evidence>
<reference evidence="9" key="1">
    <citation type="journal article" date="2020" name="mSystems">
        <title>Genome- and Community-Level Interaction Insights into Carbon Utilization and Element Cycling Functions of Hydrothermarchaeota in Hydrothermal Sediment.</title>
        <authorList>
            <person name="Zhou Z."/>
            <person name="Liu Y."/>
            <person name="Xu W."/>
            <person name="Pan J."/>
            <person name="Luo Z.H."/>
            <person name="Li M."/>
        </authorList>
    </citation>
    <scope>NUCLEOTIDE SEQUENCE [LARGE SCALE GENOMIC DNA]</scope>
    <source>
        <strain evidence="9">SpSt-464</strain>
    </source>
</reference>
<dbReference type="PANTHER" id="PTHR30272">
    <property type="entry name" value="3-HYDROXYACYL-[ACYL-CARRIER-PROTEIN] DEHYDRATASE"/>
    <property type="match status" value="1"/>
</dbReference>
<dbReference type="InterPro" id="IPR013114">
    <property type="entry name" value="FabA_FabZ"/>
</dbReference>
<dbReference type="InterPro" id="IPR029069">
    <property type="entry name" value="HotDog_dom_sf"/>
</dbReference>
<dbReference type="CDD" id="cd01288">
    <property type="entry name" value="FabZ"/>
    <property type="match status" value="1"/>
</dbReference>
<dbReference type="GO" id="GO:0016020">
    <property type="term" value="C:membrane"/>
    <property type="evidence" value="ECO:0007669"/>
    <property type="project" value="GOC"/>
</dbReference>
<name>A0A7C3J599_UNCW3</name>
<dbReference type="Pfam" id="PF07977">
    <property type="entry name" value="FabA"/>
    <property type="match status" value="1"/>
</dbReference>
<evidence type="ECO:0000256" key="8">
    <source>
        <dbReference type="HAMAP-Rule" id="MF_00406"/>
    </source>
</evidence>
<organism evidence="9">
    <name type="scientific">candidate division WOR-3 bacterium</name>
    <dbReference type="NCBI Taxonomy" id="2052148"/>
    <lineage>
        <taxon>Bacteria</taxon>
        <taxon>Bacteria division WOR-3</taxon>
    </lineage>
</organism>
<dbReference type="GO" id="GO:0006633">
    <property type="term" value="P:fatty acid biosynthetic process"/>
    <property type="evidence" value="ECO:0007669"/>
    <property type="project" value="UniProtKB-UniRule"/>
</dbReference>
<dbReference type="NCBIfam" id="NF000582">
    <property type="entry name" value="PRK00006.1"/>
    <property type="match status" value="1"/>
</dbReference>
<comment type="similarity">
    <text evidence="8">Belongs to the thioester dehydratase family. FabZ subfamily.</text>
</comment>
<evidence type="ECO:0000256" key="2">
    <source>
        <dbReference type="ARBA" id="ARBA00022490"/>
    </source>
</evidence>
<comment type="caution">
    <text evidence="9">The sequence shown here is derived from an EMBL/GenBank/DDBJ whole genome shotgun (WGS) entry which is preliminary data.</text>
</comment>
<evidence type="ECO:0000256" key="5">
    <source>
        <dbReference type="ARBA" id="ARBA00023098"/>
    </source>
</evidence>
<sequence length="150" mass="17430">MEDKNKDFDIVKIMKVIPHRYPMLLVDRILEINEKRVVGKKCVSMDEHFFQGHYPQHPVMPGVLIIESLAQTGAMLISYYIENIEEKVPYFVKIDKVKFRKPVFPGDVLKNECILKEHKGNFFVLECKAYVDEKVVCEGELTAAIVDKEK</sequence>
<dbReference type="FunFam" id="3.10.129.10:FF:000001">
    <property type="entry name" value="3-hydroxyacyl-[acyl-carrier-protein] dehydratase FabZ"/>
    <property type="match status" value="1"/>
</dbReference>
<dbReference type="NCBIfam" id="TIGR01750">
    <property type="entry name" value="fabZ"/>
    <property type="match status" value="1"/>
</dbReference>
<dbReference type="EC" id="4.2.1.59" evidence="8"/>
<comment type="catalytic activity">
    <reaction evidence="8">
        <text>a (3R)-hydroxyacyl-[ACP] = a (2E)-enoyl-[ACP] + H2O</text>
        <dbReference type="Rhea" id="RHEA:13097"/>
        <dbReference type="Rhea" id="RHEA-COMP:9925"/>
        <dbReference type="Rhea" id="RHEA-COMP:9945"/>
        <dbReference type="ChEBI" id="CHEBI:15377"/>
        <dbReference type="ChEBI" id="CHEBI:78784"/>
        <dbReference type="ChEBI" id="CHEBI:78827"/>
        <dbReference type="EC" id="4.2.1.59"/>
    </reaction>
</comment>
<dbReference type="InterPro" id="IPR010084">
    <property type="entry name" value="FabZ"/>
</dbReference>
<dbReference type="AlphaFoldDB" id="A0A7C3J599"/>
<dbReference type="GO" id="GO:0005737">
    <property type="term" value="C:cytoplasm"/>
    <property type="evidence" value="ECO:0007669"/>
    <property type="project" value="UniProtKB-SubCell"/>
</dbReference>
<evidence type="ECO:0000256" key="1">
    <source>
        <dbReference type="ARBA" id="ARBA00004496"/>
    </source>
</evidence>
<feature type="active site" evidence="8">
    <location>
        <position position="53"/>
    </location>
</feature>